<name>A0A2W4USP0_9CYAN</name>
<evidence type="ECO:0000313" key="5">
    <source>
        <dbReference type="Proteomes" id="UP000249354"/>
    </source>
</evidence>
<evidence type="ECO:0000259" key="3">
    <source>
        <dbReference type="Pfam" id="PF18166"/>
    </source>
</evidence>
<reference evidence="5" key="1">
    <citation type="submission" date="2018-04" db="EMBL/GenBank/DDBJ databases">
        <authorList>
            <person name="Cornet L."/>
        </authorList>
    </citation>
    <scope>NUCLEOTIDE SEQUENCE [LARGE SCALE GENOMIC DNA]</scope>
</reference>
<feature type="compositionally biased region" description="Polar residues" evidence="1">
    <location>
        <begin position="305"/>
        <end position="317"/>
    </location>
</feature>
<dbReference type="EMBL" id="QBMC01000011">
    <property type="protein sequence ID" value="PZO22320.1"/>
    <property type="molecule type" value="Genomic_DNA"/>
</dbReference>
<dbReference type="AlphaFoldDB" id="A0A2W4USP0"/>
<organism evidence="4 5">
    <name type="scientific">Leptolyngbya foveolarum</name>
    <dbReference type="NCBI Taxonomy" id="47253"/>
    <lineage>
        <taxon>Bacteria</taxon>
        <taxon>Bacillati</taxon>
        <taxon>Cyanobacteriota</taxon>
        <taxon>Cyanophyceae</taxon>
        <taxon>Leptolyngbyales</taxon>
        <taxon>Leptolyngbyaceae</taxon>
        <taxon>Leptolyngbya group</taxon>
        <taxon>Leptolyngbya</taxon>
    </lineage>
</organism>
<dbReference type="InterPro" id="IPR040556">
    <property type="entry name" value="pP_pnuc_1"/>
</dbReference>
<dbReference type="Pfam" id="PF18165">
    <property type="entry name" value="pP_pnuc_1"/>
    <property type="match status" value="1"/>
</dbReference>
<gene>
    <name evidence="4" type="ORF">DCF25_03150</name>
</gene>
<evidence type="ECO:0000259" key="2">
    <source>
        <dbReference type="Pfam" id="PF18165"/>
    </source>
</evidence>
<sequence>MVESVKVRQRVGQDGILHLEIPVGLTDQDVEVMVIYQVAPIDIQQNLKDGFEKQLFEAALSNLRDTENPLRFNNFAYATRELVRHILIRIAPDEELVKCSWYKNEIESRENGITRRQRVYYAVQGGLSNEYVRDILGIDIIEMQKFLKDAVDKMSKYTHIQEKTFNIDDSKVERFVEETLSAVSSLFSTVKKKHKIITSALWEQIDESTVDSALSETILSLDELSSHHSIEEVYTSDIQIITIDGDFIRFRAEGTIACELQWGSGSDMKRGDGAVASHSFPFTCELWSSVSEPEDIQTEEGAFSADTSSWWSEYTDE</sequence>
<accession>A0A2W4USP0</accession>
<evidence type="ECO:0000313" key="4">
    <source>
        <dbReference type="EMBL" id="PZO22320.1"/>
    </source>
</evidence>
<feature type="region of interest" description="Disordered" evidence="1">
    <location>
        <begin position="295"/>
        <end position="317"/>
    </location>
</feature>
<feature type="domain" description="Predicted pPIWI-associating nuclease" evidence="2">
    <location>
        <begin position="45"/>
        <end position="181"/>
    </location>
</feature>
<evidence type="ECO:0000256" key="1">
    <source>
        <dbReference type="SAM" id="MobiDB-lite"/>
    </source>
</evidence>
<dbReference type="Pfam" id="PF18166">
    <property type="entry name" value="pP_pnuc_2"/>
    <property type="match status" value="1"/>
</dbReference>
<feature type="domain" description="Predicted pPIWI-associating nuclease group 2" evidence="3">
    <location>
        <begin position="193"/>
        <end position="311"/>
    </location>
</feature>
<comment type="caution">
    <text evidence="4">The sequence shown here is derived from an EMBL/GenBank/DDBJ whole genome shotgun (WGS) entry which is preliminary data.</text>
</comment>
<protein>
    <submittedName>
        <fullName evidence="4">Uncharacterized protein</fullName>
    </submittedName>
</protein>
<dbReference type="InterPro" id="IPR041584">
    <property type="entry name" value="Put_pPIWI_pnuc_2"/>
</dbReference>
<reference evidence="4 5" key="2">
    <citation type="submission" date="2018-06" db="EMBL/GenBank/DDBJ databases">
        <title>Metagenomic assembly of (sub)arctic Cyanobacteria and their associated microbiome from non-axenic cultures.</title>
        <authorList>
            <person name="Baurain D."/>
        </authorList>
    </citation>
    <scope>NUCLEOTIDE SEQUENCE [LARGE SCALE GENOMIC DNA]</scope>
    <source>
        <strain evidence="4">ULC129bin1</strain>
    </source>
</reference>
<proteinExistence type="predicted"/>
<dbReference type="Proteomes" id="UP000249354">
    <property type="component" value="Unassembled WGS sequence"/>
</dbReference>